<feature type="domain" description="Protein kinase" evidence="4">
    <location>
        <begin position="1"/>
        <end position="92"/>
    </location>
</feature>
<protein>
    <submittedName>
        <fullName evidence="5">Tetratricopeptide repeat protein</fullName>
    </submittedName>
</protein>
<dbReference type="Gene3D" id="1.25.40.10">
    <property type="entry name" value="Tetratricopeptide repeat domain"/>
    <property type="match status" value="3"/>
</dbReference>
<dbReference type="PROSITE" id="PS50005">
    <property type="entry name" value="TPR"/>
    <property type="match status" value="1"/>
</dbReference>
<proteinExistence type="predicted"/>
<evidence type="ECO:0000313" key="5">
    <source>
        <dbReference type="EMBL" id="NGP78187.1"/>
    </source>
</evidence>
<feature type="transmembrane region" description="Helical" evidence="3">
    <location>
        <begin position="133"/>
        <end position="153"/>
    </location>
</feature>
<evidence type="ECO:0000256" key="1">
    <source>
        <dbReference type="PROSITE-ProRule" id="PRU00339"/>
    </source>
</evidence>
<dbReference type="Gene3D" id="1.10.510.10">
    <property type="entry name" value="Transferase(Phosphotransferase) domain 1"/>
    <property type="match status" value="1"/>
</dbReference>
<evidence type="ECO:0000256" key="2">
    <source>
        <dbReference type="SAM" id="MobiDB-lite"/>
    </source>
</evidence>
<dbReference type="GO" id="GO:0004672">
    <property type="term" value="F:protein kinase activity"/>
    <property type="evidence" value="ECO:0007669"/>
    <property type="project" value="InterPro"/>
</dbReference>
<keyword evidence="3" id="KW-0472">Membrane</keyword>
<dbReference type="SUPFAM" id="SSF48452">
    <property type="entry name" value="TPR-like"/>
    <property type="match status" value="1"/>
</dbReference>
<name>A0A6M1T614_9BACT</name>
<gene>
    <name evidence="5" type="ORF">G3570_16215</name>
</gene>
<dbReference type="SMART" id="SM00028">
    <property type="entry name" value="TPR"/>
    <property type="match status" value="2"/>
</dbReference>
<keyword evidence="6" id="KW-1185">Reference proteome</keyword>
<dbReference type="InterPro" id="IPR045906">
    <property type="entry name" value="ULK4"/>
</dbReference>
<feature type="compositionally biased region" description="Basic and acidic residues" evidence="2">
    <location>
        <begin position="95"/>
        <end position="106"/>
    </location>
</feature>
<keyword evidence="3" id="KW-1133">Transmembrane helix</keyword>
<dbReference type="SUPFAM" id="SSF56112">
    <property type="entry name" value="Protein kinase-like (PK-like)"/>
    <property type="match status" value="1"/>
</dbReference>
<evidence type="ECO:0000313" key="6">
    <source>
        <dbReference type="Proteomes" id="UP000473278"/>
    </source>
</evidence>
<dbReference type="PANTHER" id="PTHR46240:SF1">
    <property type="entry name" value="SERINE_THREONINE-PROTEIN KINASE ULK4"/>
    <property type="match status" value="1"/>
</dbReference>
<organism evidence="5 6">
    <name type="scientific">Halalkalibaculum roseum</name>
    <dbReference type="NCBI Taxonomy" id="2709311"/>
    <lineage>
        <taxon>Bacteria</taxon>
        <taxon>Pseudomonadati</taxon>
        <taxon>Balneolota</taxon>
        <taxon>Balneolia</taxon>
        <taxon>Balneolales</taxon>
        <taxon>Balneolaceae</taxon>
        <taxon>Halalkalibaculum</taxon>
    </lineage>
</organism>
<keyword evidence="3" id="KW-0812">Transmembrane</keyword>
<dbReference type="AlphaFoldDB" id="A0A6M1T614"/>
<accession>A0A6M1T614</accession>
<comment type="caution">
    <text evidence="5">The sequence shown here is derived from an EMBL/GenBank/DDBJ whole genome shotgun (WGS) entry which is preliminary data.</text>
</comment>
<dbReference type="EMBL" id="JAALLT010000011">
    <property type="protein sequence ID" value="NGP78187.1"/>
    <property type="molecule type" value="Genomic_DNA"/>
</dbReference>
<dbReference type="InterPro" id="IPR011990">
    <property type="entry name" value="TPR-like_helical_dom_sf"/>
</dbReference>
<dbReference type="PROSITE" id="PS50011">
    <property type="entry name" value="PROTEIN_KINASE_DOM"/>
    <property type="match status" value="1"/>
</dbReference>
<keyword evidence="1" id="KW-0802">TPR repeat</keyword>
<sequence length="801" mass="90477">VDHRSDLFSLGILLYEMLTGRKPFQGEHQAAMTYSIVNEKPTPLKTYLPKAPSELVQILGRLLAKEPEDRIGSAKQVVALIKEVKESSDIFMEQTPREKTDRKDTQQDSGSDSTTFTVTVPNLGFGKKNVDKFGLLISATALIVLVLLTGWWFNGGNEVENNTEAPTDEGNSEVANHSIAVLPFEVTGSGADEWKDGMVTTLSLNLDGVAGLRAIPDRTILAKWKQKGQAIDIETQEALDIAREVGANYAILGSAVQLGNDLRFGVNVREVASGERLGQVEVRGAPDSVTMLTNNLTKEILGVLLERSEEAIPSVNLESITTESLPALKAFLAGERHFRSGEYEEAIADYESAIERDTSFALAYMRTSLSRGWLGSGNVDQPMKHAYQLSNQLPSRERQLVQARYMWIVKNNHMIAADSLRQMTKDYPDDPLVWYQFGEVLTHGPIAPGWHRAEEAFERAIELDPGQASHHHHYVEFAFALHNDSTLAAKRIKAHPGEDKYKEVYRLSLDLVFGNETQKENALSKLKYIDLPDYNNFVLIFNHPYQWELKERVLRVLQNREDIEDNAFDFQLAINSFQRGHLLQTIKELKQLNNGISNILAGTNSLGLPIPDSMASKYLEPKNLPDEPSFNQLESSIMYSIDQAKMENLDELFDKLQIMSDTTDIQNSSSDIGAVLKELQGYRAWKSGNMDKALRLWKDKEQWGIPGAIWRGDLYRELGKYEQAEDWYLTYWTNPISHERLGMLYEDMNKPEKAAEAYRRFIVAWKDADPELQDMVMEARQRLQKLSVSEKGATEEVIEVE</sequence>
<evidence type="ECO:0000259" key="4">
    <source>
        <dbReference type="PROSITE" id="PS50011"/>
    </source>
</evidence>
<dbReference type="PANTHER" id="PTHR46240">
    <property type="entry name" value="SER/THR PROTEIN KINASE ULK4"/>
    <property type="match status" value="1"/>
</dbReference>
<evidence type="ECO:0000256" key="3">
    <source>
        <dbReference type="SAM" id="Phobius"/>
    </source>
</evidence>
<dbReference type="InterPro" id="IPR019734">
    <property type="entry name" value="TPR_rpt"/>
</dbReference>
<dbReference type="GO" id="GO:0005524">
    <property type="term" value="F:ATP binding"/>
    <property type="evidence" value="ECO:0007669"/>
    <property type="project" value="InterPro"/>
</dbReference>
<dbReference type="InterPro" id="IPR000719">
    <property type="entry name" value="Prot_kinase_dom"/>
</dbReference>
<feature type="non-terminal residue" evidence="5">
    <location>
        <position position="1"/>
    </location>
</feature>
<reference evidence="5 6" key="1">
    <citation type="submission" date="2020-02" db="EMBL/GenBank/DDBJ databases">
        <title>Balneolaceae bacterium YR4-1, complete genome.</title>
        <authorList>
            <person name="Li Y."/>
            <person name="Wu S."/>
        </authorList>
    </citation>
    <scope>NUCLEOTIDE SEQUENCE [LARGE SCALE GENOMIC DNA]</scope>
    <source>
        <strain evidence="5 6">YR4-1</strain>
    </source>
</reference>
<dbReference type="Pfam" id="PF13181">
    <property type="entry name" value="TPR_8"/>
    <property type="match status" value="2"/>
</dbReference>
<dbReference type="InterPro" id="IPR011009">
    <property type="entry name" value="Kinase-like_dom_sf"/>
</dbReference>
<dbReference type="Pfam" id="PF00069">
    <property type="entry name" value="Pkinase"/>
    <property type="match status" value="1"/>
</dbReference>
<dbReference type="Proteomes" id="UP000473278">
    <property type="component" value="Unassembled WGS sequence"/>
</dbReference>
<feature type="repeat" description="TPR" evidence="1">
    <location>
        <begin position="327"/>
        <end position="360"/>
    </location>
</feature>
<dbReference type="RefSeq" id="WP_165143922.1">
    <property type="nucleotide sequence ID" value="NZ_JAALLT010000011.1"/>
</dbReference>
<feature type="region of interest" description="Disordered" evidence="2">
    <location>
        <begin position="91"/>
        <end position="116"/>
    </location>
</feature>
<feature type="compositionally biased region" description="Polar residues" evidence="2">
    <location>
        <begin position="107"/>
        <end position="116"/>
    </location>
</feature>